<comment type="caution">
    <text evidence="4">The sequence shown here is derived from an EMBL/GenBank/DDBJ whole genome shotgun (WGS) entry which is preliminary data.</text>
</comment>
<dbReference type="GO" id="GO:0032259">
    <property type="term" value="P:methylation"/>
    <property type="evidence" value="ECO:0007669"/>
    <property type="project" value="UniProtKB-KW"/>
</dbReference>
<organism evidence="4 5">
    <name type="scientific">Pleomorphomonas diazotrophica</name>
    <dbReference type="NCBI Taxonomy" id="1166257"/>
    <lineage>
        <taxon>Bacteria</taxon>
        <taxon>Pseudomonadati</taxon>
        <taxon>Pseudomonadota</taxon>
        <taxon>Alphaproteobacteria</taxon>
        <taxon>Hyphomicrobiales</taxon>
        <taxon>Pleomorphomonadaceae</taxon>
        <taxon>Pleomorphomonas</taxon>
    </lineage>
</organism>
<dbReference type="EMBL" id="PJNW01000006">
    <property type="protein sequence ID" value="PKR89362.1"/>
    <property type="molecule type" value="Genomic_DNA"/>
</dbReference>
<sequence>MGHAAHVADGPVLEIKPAYREGLFGLDAFRWIVVHWFAHRADRRDGAQLLLPAPYRGAPDRLGVFATRSPLRPNPLCVTVAALLSVDIAAGTLRLGWLDCEEGTPILDIKPYQPSFDRVEHPEPPAWCAAWPRSVEASGDFDWASVFPD</sequence>
<evidence type="ECO:0000256" key="2">
    <source>
        <dbReference type="ARBA" id="ARBA00033753"/>
    </source>
</evidence>
<dbReference type="AlphaFoldDB" id="A0A2N3LXK3"/>
<accession>A0A2N3LXK3</accession>
<dbReference type="GO" id="GO:0008168">
    <property type="term" value="F:methyltransferase activity"/>
    <property type="evidence" value="ECO:0007669"/>
    <property type="project" value="UniProtKB-KW"/>
</dbReference>
<proteinExistence type="inferred from homology"/>
<keyword evidence="4" id="KW-0808">Transferase</keyword>
<keyword evidence="5" id="KW-1185">Reference proteome</keyword>
<dbReference type="InterPro" id="IPR036414">
    <property type="entry name" value="YaeB_N_sf"/>
</dbReference>
<dbReference type="InterPro" id="IPR040372">
    <property type="entry name" value="YaeB-like"/>
</dbReference>
<feature type="domain" description="TsaA-like" evidence="3">
    <location>
        <begin position="1"/>
        <end position="121"/>
    </location>
</feature>
<comment type="similarity">
    <text evidence="2">Belongs to the tRNA methyltransferase O family.</text>
</comment>
<dbReference type="Proteomes" id="UP000233491">
    <property type="component" value="Unassembled WGS sequence"/>
</dbReference>
<dbReference type="PANTHER" id="PTHR12818:SF0">
    <property type="entry name" value="TRNA (ADENINE(37)-N6)-METHYLTRANSFERASE"/>
    <property type="match status" value="1"/>
</dbReference>
<evidence type="ECO:0000259" key="3">
    <source>
        <dbReference type="PROSITE" id="PS51668"/>
    </source>
</evidence>
<dbReference type="PROSITE" id="PS01318">
    <property type="entry name" value="TSAA_1"/>
    <property type="match status" value="1"/>
</dbReference>
<dbReference type="Pfam" id="PF01980">
    <property type="entry name" value="TrmO_N"/>
    <property type="match status" value="1"/>
</dbReference>
<evidence type="ECO:0000256" key="1">
    <source>
        <dbReference type="ARBA" id="ARBA00022691"/>
    </source>
</evidence>
<dbReference type="InterPro" id="IPR036413">
    <property type="entry name" value="YaeB-like_sf"/>
</dbReference>
<gene>
    <name evidence="4" type="ORF">CXZ10_10010</name>
</gene>
<dbReference type="OrthoDB" id="9804309at2"/>
<protein>
    <submittedName>
        <fullName evidence="4">tRNA (N6-threonylcarbamoyladenosine(37)-N6)-methyltransferase TrmO</fullName>
    </submittedName>
</protein>
<dbReference type="SUPFAM" id="SSF118196">
    <property type="entry name" value="YaeB-like"/>
    <property type="match status" value="1"/>
</dbReference>
<name>A0A2N3LXK3_9HYPH</name>
<evidence type="ECO:0000313" key="5">
    <source>
        <dbReference type="Proteomes" id="UP000233491"/>
    </source>
</evidence>
<reference evidence="4 5" key="1">
    <citation type="submission" date="2017-12" db="EMBL/GenBank/DDBJ databases">
        <title>Anaerobic carbon monoxide metabolism by Pleomorphomonas carboxyditropha sp. nov., a new mesophilic hydrogenogenic carboxidotroph.</title>
        <authorList>
            <person name="Esquivel-Elizondo S."/>
            <person name="Krajmalnik-Brown R."/>
        </authorList>
    </citation>
    <scope>NUCLEOTIDE SEQUENCE [LARGE SCALE GENOMIC DNA]</scope>
    <source>
        <strain evidence="4 5">R5-392</strain>
    </source>
</reference>
<evidence type="ECO:0000313" key="4">
    <source>
        <dbReference type="EMBL" id="PKR89362.1"/>
    </source>
</evidence>
<keyword evidence="4" id="KW-0489">Methyltransferase</keyword>
<dbReference type="InterPro" id="IPR023368">
    <property type="entry name" value="UPF0066_cons_site"/>
</dbReference>
<dbReference type="Gene3D" id="2.40.30.70">
    <property type="entry name" value="YaeB-like"/>
    <property type="match status" value="1"/>
</dbReference>
<dbReference type="InterPro" id="IPR023370">
    <property type="entry name" value="TrmO-like_N"/>
</dbReference>
<dbReference type="PANTHER" id="PTHR12818">
    <property type="entry name" value="TRNA (ADENINE(37)-N6)-METHYLTRANSFERASE"/>
    <property type="match status" value="1"/>
</dbReference>
<dbReference type="PROSITE" id="PS51668">
    <property type="entry name" value="TSAA_2"/>
    <property type="match status" value="1"/>
</dbReference>
<keyword evidence="1" id="KW-0949">S-adenosyl-L-methionine</keyword>